<evidence type="ECO:0000256" key="2">
    <source>
        <dbReference type="SAM" id="SignalP"/>
    </source>
</evidence>
<keyword evidence="2" id="KW-0732">Signal</keyword>
<gene>
    <name evidence="4" type="ORF">DME_LOCUS1722</name>
</gene>
<keyword evidence="1" id="KW-1015">Disulfide bond</keyword>
<keyword evidence="6" id="KW-1185">Reference proteome</keyword>
<evidence type="ECO:0000313" key="5">
    <source>
        <dbReference type="Proteomes" id="UP000038040"/>
    </source>
</evidence>
<accession>A0A0N4UI84</accession>
<reference evidence="4 6" key="2">
    <citation type="submission" date="2018-11" db="EMBL/GenBank/DDBJ databases">
        <authorList>
            <consortium name="Pathogen Informatics"/>
        </authorList>
    </citation>
    <scope>NUCLEOTIDE SEQUENCE [LARGE SCALE GENOMIC DNA]</scope>
</reference>
<organism evidence="5 7">
    <name type="scientific">Dracunculus medinensis</name>
    <name type="common">Guinea worm</name>
    <dbReference type="NCBI Taxonomy" id="318479"/>
    <lineage>
        <taxon>Eukaryota</taxon>
        <taxon>Metazoa</taxon>
        <taxon>Ecdysozoa</taxon>
        <taxon>Nematoda</taxon>
        <taxon>Chromadorea</taxon>
        <taxon>Rhabditida</taxon>
        <taxon>Spirurina</taxon>
        <taxon>Dracunculoidea</taxon>
        <taxon>Dracunculidae</taxon>
        <taxon>Dracunculus</taxon>
    </lineage>
</organism>
<dbReference type="Gene3D" id="3.10.100.10">
    <property type="entry name" value="Mannose-Binding Protein A, subunit A"/>
    <property type="match status" value="1"/>
</dbReference>
<name>A0A0N4UI84_DRAME</name>
<dbReference type="InterPro" id="IPR001304">
    <property type="entry name" value="C-type_lectin-like"/>
</dbReference>
<evidence type="ECO:0000313" key="7">
    <source>
        <dbReference type="WBParaSite" id="DME_0000730401-mRNA-1"/>
    </source>
</evidence>
<dbReference type="STRING" id="318479.A0A0N4UI84"/>
<dbReference type="Pfam" id="PF00059">
    <property type="entry name" value="Lectin_C"/>
    <property type="match status" value="1"/>
</dbReference>
<dbReference type="EMBL" id="UYYG01000029">
    <property type="protein sequence ID" value="VDN51749.1"/>
    <property type="molecule type" value="Genomic_DNA"/>
</dbReference>
<dbReference type="OrthoDB" id="5877732at2759"/>
<dbReference type="PANTHER" id="PTHR22991:SF40">
    <property type="entry name" value="PROTEIN CBG13490"/>
    <property type="match status" value="1"/>
</dbReference>
<dbReference type="WBParaSite" id="DME_0000730401-mRNA-1">
    <property type="protein sequence ID" value="DME_0000730401-mRNA-1"/>
    <property type="gene ID" value="DME_0000730401"/>
</dbReference>
<dbReference type="InterPro" id="IPR016187">
    <property type="entry name" value="CTDL_fold"/>
</dbReference>
<protein>
    <submittedName>
        <fullName evidence="7">C-type lectin domain-containing protein</fullName>
    </submittedName>
</protein>
<proteinExistence type="predicted"/>
<evidence type="ECO:0000313" key="4">
    <source>
        <dbReference type="EMBL" id="VDN51749.1"/>
    </source>
</evidence>
<dbReference type="PANTHER" id="PTHR22991">
    <property type="entry name" value="PROTEIN CBG13490"/>
    <property type="match status" value="1"/>
</dbReference>
<feature type="domain" description="C-type lectin" evidence="3">
    <location>
        <begin position="60"/>
        <end position="234"/>
    </location>
</feature>
<evidence type="ECO:0000313" key="6">
    <source>
        <dbReference type="Proteomes" id="UP000274756"/>
    </source>
</evidence>
<feature type="signal peptide" evidence="2">
    <location>
        <begin position="1"/>
        <end position="20"/>
    </location>
</feature>
<dbReference type="SMART" id="SM00034">
    <property type="entry name" value="CLECT"/>
    <property type="match status" value="1"/>
</dbReference>
<dbReference type="SUPFAM" id="SSF56436">
    <property type="entry name" value="C-type lectin-like"/>
    <property type="match status" value="1"/>
</dbReference>
<dbReference type="Proteomes" id="UP000274756">
    <property type="component" value="Unassembled WGS sequence"/>
</dbReference>
<evidence type="ECO:0000259" key="3">
    <source>
        <dbReference type="SMART" id="SM00034"/>
    </source>
</evidence>
<reference evidence="7" key="1">
    <citation type="submission" date="2017-02" db="UniProtKB">
        <authorList>
            <consortium name="WormBaseParasite"/>
        </authorList>
    </citation>
    <scope>IDENTIFICATION</scope>
</reference>
<sequence>MRWTFPLLFTSLIILTKSSALYQNVDTTLEKKCNYLKSKTTSSYVGNSCFVTTTEKYATTLENWHKLHEHCKALAGYSGRMAFIRTREQIDALLKDRVIEIFNEPETPYDAGEICKSEGGYLPSIHNDRQNQHIANMARHAKNIDYSKKRGNLEQWGPFLIGLKYENGKWSWQDGSETDYYRCASSGSSTVVHTPSIYKYVFLQTSTNANEGEAGFGYWSTNLKGTDKLPFICQKAPDIII</sequence>
<dbReference type="AlphaFoldDB" id="A0A0N4UI84"/>
<feature type="chain" id="PRO_5033229903" evidence="2">
    <location>
        <begin position="21"/>
        <end position="241"/>
    </location>
</feature>
<dbReference type="CDD" id="cd00037">
    <property type="entry name" value="CLECT"/>
    <property type="match status" value="1"/>
</dbReference>
<dbReference type="Proteomes" id="UP000038040">
    <property type="component" value="Unplaced"/>
</dbReference>
<evidence type="ECO:0000256" key="1">
    <source>
        <dbReference type="ARBA" id="ARBA00023157"/>
    </source>
</evidence>
<dbReference type="InterPro" id="IPR016186">
    <property type="entry name" value="C-type_lectin-like/link_sf"/>
</dbReference>
<dbReference type="InterPro" id="IPR050976">
    <property type="entry name" value="Snaclec"/>
</dbReference>